<dbReference type="EMBL" id="NBNE01015657">
    <property type="protein sequence ID" value="OWY93673.1"/>
    <property type="molecule type" value="Genomic_DNA"/>
</dbReference>
<accession>A0A225UL19</accession>
<feature type="coiled-coil region" evidence="1">
    <location>
        <begin position="61"/>
        <end position="88"/>
    </location>
</feature>
<evidence type="ECO:0000313" key="2">
    <source>
        <dbReference type="EMBL" id="OWY93673.1"/>
    </source>
</evidence>
<dbReference type="STRING" id="4795.A0A225UL19"/>
<evidence type="ECO:0000256" key="1">
    <source>
        <dbReference type="SAM" id="Coils"/>
    </source>
</evidence>
<keyword evidence="3" id="KW-1185">Reference proteome</keyword>
<comment type="caution">
    <text evidence="2">The sequence shown here is derived from an EMBL/GenBank/DDBJ whole genome shotgun (WGS) entry which is preliminary data.</text>
</comment>
<reference evidence="3" key="1">
    <citation type="submission" date="2017-03" db="EMBL/GenBank/DDBJ databases">
        <title>Phytopthora megakarya and P. palmivora, two closely related causual agents of cacao black pod achieved similar genome size and gene model numbers by different mechanisms.</title>
        <authorList>
            <person name="Ali S."/>
            <person name="Shao J."/>
            <person name="Larry D.J."/>
            <person name="Kronmiller B."/>
            <person name="Shen D."/>
            <person name="Strem M.D."/>
            <person name="Melnick R.L."/>
            <person name="Guiltinan M.J."/>
            <person name="Tyler B.M."/>
            <person name="Meinhardt L.W."/>
            <person name="Bailey B.A."/>
        </authorList>
    </citation>
    <scope>NUCLEOTIDE SEQUENCE [LARGE SCALE GENOMIC DNA]</scope>
    <source>
        <strain evidence="3">zdho120</strain>
    </source>
</reference>
<dbReference type="OrthoDB" id="128879at2759"/>
<dbReference type="Proteomes" id="UP000198211">
    <property type="component" value="Unassembled WGS sequence"/>
</dbReference>
<keyword evidence="1" id="KW-0175">Coiled coil</keyword>
<evidence type="ECO:0000313" key="3">
    <source>
        <dbReference type="Proteomes" id="UP000198211"/>
    </source>
</evidence>
<proteinExistence type="predicted"/>
<name>A0A225UL19_9STRA</name>
<dbReference type="AlphaFoldDB" id="A0A225UL19"/>
<sequence length="330" mass="36946">MEAETQTEADLTESLRRDLAQARDELAVARTAHVPLQTDLRRVNALLVAHAEEHQRDVTRIRDLEETVSVAETARVTAQAKLAEAREEVQPLSDRADLFRTALLSAQLVAARRRQEDEALAVQLTAHLTASERTLAETRRESEARVARLEGIIDDSDRTYNDRTATWRRLLREARVGREIARRVRDALTSRLSTMVTSIGGTMDSAALVRSLEASMEAAVYAAVPLPPDLDPVVDPARDSYNHYVVYNDVGRSDARDFDTHRVVCVVFRCEACYDAFAFETCMVVGVVFHFDFCRDVDSSFHDPDDCGVDSSDSGPRCVVNVDHHHIRIS</sequence>
<gene>
    <name evidence="2" type="ORF">PHMEG_00036848</name>
</gene>
<organism evidence="2 3">
    <name type="scientific">Phytophthora megakarya</name>
    <dbReference type="NCBI Taxonomy" id="4795"/>
    <lineage>
        <taxon>Eukaryota</taxon>
        <taxon>Sar</taxon>
        <taxon>Stramenopiles</taxon>
        <taxon>Oomycota</taxon>
        <taxon>Peronosporomycetes</taxon>
        <taxon>Peronosporales</taxon>
        <taxon>Peronosporaceae</taxon>
        <taxon>Phytophthora</taxon>
    </lineage>
</organism>
<protein>
    <submittedName>
        <fullName evidence="2">Uncharacterized protein</fullName>
    </submittedName>
</protein>